<keyword evidence="8 9" id="KW-0961">Cell wall biogenesis/degradation</keyword>
<feature type="transmembrane region" description="Helical" evidence="8">
    <location>
        <begin position="60"/>
        <end position="78"/>
    </location>
</feature>
<comment type="pathway">
    <text evidence="8">Cell wall biogenesis; peptidoglycan biosynthesis.</text>
</comment>
<dbReference type="PANTHER" id="PTHR47019">
    <property type="entry name" value="LIPID II FLIPPASE MURJ"/>
    <property type="match status" value="1"/>
</dbReference>
<gene>
    <name evidence="8" type="primary">murJ</name>
    <name evidence="10" type="ORF">UY72_C0057G0010</name>
</gene>
<evidence type="ECO:0000313" key="10">
    <source>
        <dbReference type="EMBL" id="KKW28956.1"/>
    </source>
</evidence>
<feature type="transmembrane region" description="Helical" evidence="8">
    <location>
        <begin position="276"/>
        <end position="296"/>
    </location>
</feature>
<dbReference type="InterPro" id="IPR004268">
    <property type="entry name" value="MurJ"/>
</dbReference>
<dbReference type="AlphaFoldDB" id="A0A0G1XDD1"/>
<evidence type="ECO:0000256" key="8">
    <source>
        <dbReference type="HAMAP-Rule" id="MF_02078"/>
    </source>
</evidence>
<evidence type="ECO:0000256" key="2">
    <source>
        <dbReference type="ARBA" id="ARBA00022475"/>
    </source>
</evidence>
<keyword evidence="3 8" id="KW-0812">Transmembrane</keyword>
<comment type="subcellular location">
    <subcellularLocation>
        <location evidence="1 8">Cell membrane</location>
        <topology evidence="1 8">Multi-pass membrane protein</topology>
    </subcellularLocation>
</comment>
<comment type="function">
    <text evidence="8 9">Involved in peptidoglycan biosynthesis. Transports lipid-linked peptidoglycan precursors from the inner to the outer leaflet of the cytoplasmic membrane.</text>
</comment>
<evidence type="ECO:0000256" key="7">
    <source>
        <dbReference type="ARBA" id="ARBA00023136"/>
    </source>
</evidence>
<keyword evidence="8 9" id="KW-0813">Transport</keyword>
<keyword evidence="2 8" id="KW-1003">Cell membrane</keyword>
<feature type="transmembrane region" description="Helical" evidence="8">
    <location>
        <begin position="356"/>
        <end position="378"/>
    </location>
</feature>
<dbReference type="InterPro" id="IPR051050">
    <property type="entry name" value="Lipid_II_flippase_MurJ/MviN"/>
</dbReference>
<dbReference type="GO" id="GO:0005886">
    <property type="term" value="C:plasma membrane"/>
    <property type="evidence" value="ECO:0007669"/>
    <property type="project" value="UniProtKB-SubCell"/>
</dbReference>
<keyword evidence="6 8" id="KW-1133">Transmembrane helix</keyword>
<organism evidence="10 11">
    <name type="scientific">Candidatus Uhrbacteria bacterium GW2011_GWD2_52_7</name>
    <dbReference type="NCBI Taxonomy" id="1618989"/>
    <lineage>
        <taxon>Bacteria</taxon>
        <taxon>Candidatus Uhriibacteriota</taxon>
    </lineage>
</organism>
<evidence type="ECO:0000256" key="3">
    <source>
        <dbReference type="ARBA" id="ARBA00022692"/>
    </source>
</evidence>
<evidence type="ECO:0000256" key="4">
    <source>
        <dbReference type="ARBA" id="ARBA00022960"/>
    </source>
</evidence>
<name>A0A0G1XDD1_9BACT</name>
<reference evidence="10 11" key="1">
    <citation type="journal article" date="2015" name="Nature">
        <title>rRNA introns, odd ribosomes, and small enigmatic genomes across a large radiation of phyla.</title>
        <authorList>
            <person name="Brown C.T."/>
            <person name="Hug L.A."/>
            <person name="Thomas B.C."/>
            <person name="Sharon I."/>
            <person name="Castelle C.J."/>
            <person name="Singh A."/>
            <person name="Wilkins M.J."/>
            <person name="Williams K.H."/>
            <person name="Banfield J.F."/>
        </authorList>
    </citation>
    <scope>NUCLEOTIDE SEQUENCE [LARGE SCALE GENOMIC DNA]</scope>
</reference>
<dbReference type="PANTHER" id="PTHR47019:SF1">
    <property type="entry name" value="LIPID II FLIPPASE MURJ"/>
    <property type="match status" value="1"/>
</dbReference>
<keyword evidence="4 8" id="KW-0133">Cell shape</keyword>
<feature type="transmembrane region" description="Helical" evidence="8">
    <location>
        <begin position="99"/>
        <end position="119"/>
    </location>
</feature>
<dbReference type="Proteomes" id="UP000034846">
    <property type="component" value="Unassembled WGS sequence"/>
</dbReference>
<dbReference type="PIRSF" id="PIRSF002869">
    <property type="entry name" value="MviN"/>
    <property type="match status" value="1"/>
</dbReference>
<proteinExistence type="inferred from homology"/>
<feature type="transmembrane region" description="Helical" evidence="8">
    <location>
        <begin position="165"/>
        <end position="186"/>
    </location>
</feature>
<dbReference type="GO" id="GO:0009252">
    <property type="term" value="P:peptidoglycan biosynthetic process"/>
    <property type="evidence" value="ECO:0007669"/>
    <property type="project" value="UniProtKB-UniRule"/>
</dbReference>
<dbReference type="EMBL" id="LCRD01000057">
    <property type="protein sequence ID" value="KKW28956.1"/>
    <property type="molecule type" value="Genomic_DNA"/>
</dbReference>
<comment type="caution">
    <text evidence="10">The sequence shown here is derived from an EMBL/GenBank/DDBJ whole genome shotgun (WGS) entry which is preliminary data.</text>
</comment>
<feature type="transmembrane region" description="Helical" evidence="8">
    <location>
        <begin position="481"/>
        <end position="503"/>
    </location>
</feature>
<dbReference type="UniPathway" id="UPA00219"/>
<protein>
    <recommendedName>
        <fullName evidence="8">Probable lipid II flippase MurJ</fullName>
    </recommendedName>
</protein>
<keyword evidence="5 8" id="KW-0573">Peptidoglycan synthesis</keyword>
<keyword evidence="7 8" id="KW-0472">Membrane</keyword>
<dbReference type="HAMAP" id="MF_02078">
    <property type="entry name" value="MurJ_MviN"/>
    <property type="match status" value="1"/>
</dbReference>
<feature type="transmembrane region" description="Helical" evidence="8">
    <location>
        <begin position="242"/>
        <end position="264"/>
    </location>
</feature>
<dbReference type="GO" id="GO:0034204">
    <property type="term" value="P:lipid translocation"/>
    <property type="evidence" value="ECO:0007669"/>
    <property type="project" value="TreeGrafter"/>
</dbReference>
<feature type="transmembrane region" description="Helical" evidence="8">
    <location>
        <begin position="385"/>
        <end position="404"/>
    </location>
</feature>
<dbReference type="GO" id="GO:0008360">
    <property type="term" value="P:regulation of cell shape"/>
    <property type="evidence" value="ECO:0007669"/>
    <property type="project" value="UniProtKB-UniRule"/>
</dbReference>
<feature type="transmembrane region" description="Helical" evidence="8">
    <location>
        <begin position="317"/>
        <end position="336"/>
    </location>
</feature>
<dbReference type="GO" id="GO:0015648">
    <property type="term" value="F:lipid-linked peptidoglycan transporter activity"/>
    <property type="evidence" value="ECO:0007669"/>
    <property type="project" value="UniProtKB-UniRule"/>
</dbReference>
<evidence type="ECO:0000256" key="6">
    <source>
        <dbReference type="ARBA" id="ARBA00022989"/>
    </source>
</evidence>
<feature type="transmembrane region" description="Helical" evidence="8">
    <location>
        <begin position="198"/>
        <end position="218"/>
    </location>
</feature>
<dbReference type="GO" id="GO:0071555">
    <property type="term" value="P:cell wall organization"/>
    <property type="evidence" value="ECO:0007669"/>
    <property type="project" value="UniProtKB-UniRule"/>
</dbReference>
<dbReference type="NCBIfam" id="TIGR01695">
    <property type="entry name" value="murJ_mviN"/>
    <property type="match status" value="1"/>
</dbReference>
<evidence type="ECO:0000256" key="9">
    <source>
        <dbReference type="PIRNR" id="PIRNR002869"/>
    </source>
</evidence>
<feature type="transmembrane region" description="Helical" evidence="8">
    <location>
        <begin position="410"/>
        <end position="432"/>
    </location>
</feature>
<evidence type="ECO:0000256" key="1">
    <source>
        <dbReference type="ARBA" id="ARBA00004651"/>
    </source>
</evidence>
<comment type="similarity">
    <text evidence="8 9">Belongs to the MurJ/MviN family.</text>
</comment>
<dbReference type="CDD" id="cd13123">
    <property type="entry name" value="MATE_MurJ_like"/>
    <property type="match status" value="1"/>
</dbReference>
<feature type="transmembrane region" description="Helical" evidence="8">
    <location>
        <begin position="139"/>
        <end position="158"/>
    </location>
</feature>
<evidence type="ECO:0000256" key="5">
    <source>
        <dbReference type="ARBA" id="ARBA00022984"/>
    </source>
</evidence>
<dbReference type="Pfam" id="PF03023">
    <property type="entry name" value="MurJ"/>
    <property type="match status" value="1"/>
</dbReference>
<sequence length="532" mass="58034">MMKRLFASATTSVTSAAVIVGGFSLLSRLVGFFRDRILSGIFGKGDELDIYYAAFSIPDLLFQLLVIGALSASFIAIFTKYFEKDDARAWRFTNNVLNLLLVAFSVLTAIAILFANPLAQLIAPGFSPEKQQAVASMSRILFLGEFLFAISMVFGSVLQGARRFLLYSFAPIVNNVGIIIGAVFFVPHMGLMGLGWGSVLGAALHALVQAIGVFWLGYRYQFIMNWRDADVVRTLKQMVPRVMGLAVNQVNYLAMTMVATLLATGSRTVLQFAYNLNFLPIGVVAVSYAVAAYPTLCIHEGNPKAFRETFSSTVRQVLLFMIPSTVLFLLLRAQIVRVVLGAGKFDWTATIETADTLAFFAMSFFAQAVVFILVRAFFAKEDTMTPFFAGLASALVNVGLAFLLSAQYGVAGLGIAFSISSIVQLAILWVLLHMKIGSLDEKRIIVTILKLSIAAMAGGVVTQWTKYELVKYVSLDTFVNVFLQGAVAGMAGILVYVVVAMLLKNDEMLDVVNGMRRKFLKAAKPEEPAQTA</sequence>
<dbReference type="PRINTS" id="PR01806">
    <property type="entry name" value="VIRFACTRMVIN"/>
</dbReference>
<evidence type="ECO:0000313" key="11">
    <source>
        <dbReference type="Proteomes" id="UP000034846"/>
    </source>
</evidence>
<accession>A0A0G1XDD1</accession>
<feature type="transmembrane region" description="Helical" evidence="8">
    <location>
        <begin position="444"/>
        <end position="461"/>
    </location>
</feature>